<organism evidence="1 2">
    <name type="scientific">Flavobacterium cupriresistens</name>
    <dbReference type="NCBI Taxonomy" id="2893885"/>
    <lineage>
        <taxon>Bacteria</taxon>
        <taxon>Pseudomonadati</taxon>
        <taxon>Bacteroidota</taxon>
        <taxon>Flavobacteriia</taxon>
        <taxon>Flavobacteriales</taxon>
        <taxon>Flavobacteriaceae</taxon>
        <taxon>Flavobacterium</taxon>
    </lineage>
</organism>
<dbReference type="Proteomes" id="UP001273350">
    <property type="component" value="Unassembled WGS sequence"/>
</dbReference>
<dbReference type="RefSeq" id="WP_230003410.1">
    <property type="nucleotide sequence ID" value="NZ_CP087134.1"/>
</dbReference>
<comment type="caution">
    <text evidence="1">The sequence shown here is derived from an EMBL/GenBank/DDBJ whole genome shotgun (WGS) entry which is preliminary data.</text>
</comment>
<gene>
    <name evidence="1" type="ORF">SGQ83_12620</name>
</gene>
<name>A0ABU4RC94_9FLAO</name>
<evidence type="ECO:0000313" key="2">
    <source>
        <dbReference type="Proteomes" id="UP001273350"/>
    </source>
</evidence>
<evidence type="ECO:0000313" key="1">
    <source>
        <dbReference type="EMBL" id="MDX6190197.1"/>
    </source>
</evidence>
<dbReference type="EMBL" id="JAWXVI010000006">
    <property type="protein sequence ID" value="MDX6190197.1"/>
    <property type="molecule type" value="Genomic_DNA"/>
</dbReference>
<protein>
    <submittedName>
        <fullName evidence="1">Uncharacterized protein</fullName>
    </submittedName>
</protein>
<sequence>MESKQERIKRRNKDIRTSFEKKTKAQKKWTVDAVIESIATDFYLSVRTINAVIAYEGIYK</sequence>
<accession>A0ABU4RC94</accession>
<reference evidence="1 2" key="1">
    <citation type="submission" date="2023-11" db="EMBL/GenBank/DDBJ databases">
        <title>Unpublished Manusciprt.</title>
        <authorList>
            <person name="Saticioglu I.B."/>
            <person name="Ay H."/>
            <person name="Ajmi N."/>
            <person name="Altun S."/>
            <person name="Duman M."/>
        </authorList>
    </citation>
    <scope>NUCLEOTIDE SEQUENCE [LARGE SCALE GENOMIC DNA]</scope>
    <source>
        <strain evidence="1 2">Fl-318</strain>
    </source>
</reference>
<proteinExistence type="predicted"/>
<keyword evidence="2" id="KW-1185">Reference proteome</keyword>